<proteinExistence type="predicted"/>
<evidence type="ECO:0000313" key="1">
    <source>
        <dbReference type="EMBL" id="KAL2811817.1"/>
    </source>
</evidence>
<sequence>MLPSEWLFLGKEPSLVSLECFLAFPLFFLGEPACPLKHIRPCLSALRNTRYDPRASRAFGTADSGGPCIPASRRALFTRSEICIICSFSGSFTASLTPQSINASRIFCVIKV</sequence>
<accession>A0ABR4H8T5</accession>
<gene>
    <name evidence="1" type="ORF">BDW59DRAFT_155461</name>
</gene>
<organism evidence="1 2">
    <name type="scientific">Aspergillus cavernicola</name>
    <dbReference type="NCBI Taxonomy" id="176166"/>
    <lineage>
        <taxon>Eukaryota</taxon>
        <taxon>Fungi</taxon>
        <taxon>Dikarya</taxon>
        <taxon>Ascomycota</taxon>
        <taxon>Pezizomycotina</taxon>
        <taxon>Eurotiomycetes</taxon>
        <taxon>Eurotiomycetidae</taxon>
        <taxon>Eurotiales</taxon>
        <taxon>Aspergillaceae</taxon>
        <taxon>Aspergillus</taxon>
        <taxon>Aspergillus subgen. Nidulantes</taxon>
    </lineage>
</organism>
<keyword evidence="2" id="KW-1185">Reference proteome</keyword>
<reference evidence="1 2" key="1">
    <citation type="submission" date="2024-07" db="EMBL/GenBank/DDBJ databases">
        <title>Section-level genome sequencing and comparative genomics of Aspergillus sections Usti and Cavernicolus.</title>
        <authorList>
            <consortium name="Lawrence Berkeley National Laboratory"/>
            <person name="Nybo J.L."/>
            <person name="Vesth T.C."/>
            <person name="Theobald S."/>
            <person name="Frisvad J.C."/>
            <person name="Larsen T.O."/>
            <person name="Kjaerboelling I."/>
            <person name="Rothschild-Mancinelli K."/>
            <person name="Lyhne E.K."/>
            <person name="Kogle M.E."/>
            <person name="Barry K."/>
            <person name="Clum A."/>
            <person name="Na H."/>
            <person name="Ledsgaard L."/>
            <person name="Lin J."/>
            <person name="Lipzen A."/>
            <person name="Kuo A."/>
            <person name="Riley R."/>
            <person name="Mondo S."/>
            <person name="LaButti K."/>
            <person name="Haridas S."/>
            <person name="Pangalinan J."/>
            <person name="Salamov A.A."/>
            <person name="Simmons B.A."/>
            <person name="Magnuson J.K."/>
            <person name="Chen J."/>
            <person name="Drula E."/>
            <person name="Henrissat B."/>
            <person name="Wiebenga A."/>
            <person name="Lubbers R.J."/>
            <person name="Gomes A.C."/>
            <person name="Makela M.R."/>
            <person name="Stajich J."/>
            <person name="Grigoriev I.V."/>
            <person name="Mortensen U.H."/>
            <person name="De vries R.P."/>
            <person name="Baker S.E."/>
            <person name="Andersen M.R."/>
        </authorList>
    </citation>
    <scope>NUCLEOTIDE SEQUENCE [LARGE SCALE GENOMIC DNA]</scope>
    <source>
        <strain evidence="1 2">CBS 600.67</strain>
    </source>
</reference>
<comment type="caution">
    <text evidence="1">The sequence shown here is derived from an EMBL/GenBank/DDBJ whole genome shotgun (WGS) entry which is preliminary data.</text>
</comment>
<dbReference type="EMBL" id="JBFXLS010000220">
    <property type="protein sequence ID" value="KAL2811817.1"/>
    <property type="molecule type" value="Genomic_DNA"/>
</dbReference>
<evidence type="ECO:0000313" key="2">
    <source>
        <dbReference type="Proteomes" id="UP001610335"/>
    </source>
</evidence>
<protein>
    <submittedName>
        <fullName evidence="1">Uncharacterized protein</fullName>
    </submittedName>
</protein>
<name>A0ABR4H8T5_9EURO</name>
<dbReference type="Proteomes" id="UP001610335">
    <property type="component" value="Unassembled WGS sequence"/>
</dbReference>